<feature type="binding site" evidence="9">
    <location>
        <position position="397"/>
    </location>
    <ligand>
        <name>Zn(2+)</name>
        <dbReference type="ChEBI" id="CHEBI:29105"/>
        <label>2</label>
    </ligand>
</feature>
<dbReference type="Gene3D" id="1.10.60.40">
    <property type="match status" value="1"/>
</dbReference>
<feature type="binding site" evidence="9">
    <location>
        <position position="110"/>
    </location>
    <ligand>
        <name>Mg(2+)</name>
        <dbReference type="ChEBI" id="CHEBI:18420"/>
    </ligand>
</feature>
<dbReference type="SMART" id="SM00098">
    <property type="entry name" value="alkPPc"/>
    <property type="match status" value="1"/>
</dbReference>
<keyword evidence="13" id="KW-0472">Membrane</keyword>
<evidence type="ECO:0000256" key="11">
    <source>
        <dbReference type="RuleBase" id="RU003947"/>
    </source>
</evidence>
<dbReference type="SUPFAM" id="SSF53649">
    <property type="entry name" value="Alkaline phosphatase-like"/>
    <property type="match status" value="1"/>
</dbReference>
<dbReference type="InterPro" id="IPR017850">
    <property type="entry name" value="Alkaline_phosphatase_core_sf"/>
</dbReference>
<feature type="active site" description="Phosphoserine intermediate" evidence="8">
    <location>
        <position position="158"/>
    </location>
</feature>
<keyword evidence="13" id="KW-0812">Transmembrane</keyword>
<feature type="transmembrane region" description="Helical" evidence="13">
    <location>
        <begin position="60"/>
        <end position="82"/>
    </location>
</feature>
<evidence type="ECO:0000313" key="14">
    <source>
        <dbReference type="EMBL" id="KAJ1915129.1"/>
    </source>
</evidence>
<dbReference type="GO" id="GO:0004035">
    <property type="term" value="F:alkaline phosphatase activity"/>
    <property type="evidence" value="ECO:0007669"/>
    <property type="project" value="UniProtKB-EC"/>
</dbReference>
<dbReference type="EC" id="3.1.3.1" evidence="2 11"/>
<feature type="binding site" evidence="9">
    <location>
        <position position="209"/>
    </location>
    <ligand>
        <name>Mg(2+)</name>
        <dbReference type="ChEBI" id="CHEBI:18420"/>
    </ligand>
</feature>
<dbReference type="CDD" id="cd16012">
    <property type="entry name" value="ALP"/>
    <property type="match status" value="1"/>
</dbReference>
<feature type="binding site" evidence="9">
    <location>
        <position position="502"/>
    </location>
    <ligand>
        <name>Zn(2+)</name>
        <dbReference type="ChEBI" id="CHEBI:29105"/>
        <label>2</label>
    </ligand>
</feature>
<evidence type="ECO:0000256" key="5">
    <source>
        <dbReference type="ARBA" id="ARBA00022801"/>
    </source>
</evidence>
<dbReference type="EMBL" id="JANBPT010000647">
    <property type="protein sequence ID" value="KAJ1915129.1"/>
    <property type="molecule type" value="Genomic_DNA"/>
</dbReference>
<keyword evidence="6 9" id="KW-0862">Zinc</keyword>
<dbReference type="PROSITE" id="PS00123">
    <property type="entry name" value="ALKALINE_PHOSPHATASE"/>
    <property type="match status" value="1"/>
</dbReference>
<keyword evidence="13" id="KW-1133">Transmembrane helix</keyword>
<dbReference type="GO" id="GO:0000329">
    <property type="term" value="C:fungal-type vacuole membrane"/>
    <property type="evidence" value="ECO:0007669"/>
    <property type="project" value="TreeGrafter"/>
</dbReference>
<accession>A0A9W8A129</accession>
<feature type="binding site" evidence="9">
    <location>
        <position position="211"/>
    </location>
    <ligand>
        <name>Mg(2+)</name>
        <dbReference type="ChEBI" id="CHEBI:18420"/>
    </ligand>
</feature>
<keyword evidence="7 9" id="KW-0460">Magnesium</keyword>
<comment type="similarity">
    <text evidence="1 10">Belongs to the alkaline phosphatase family.</text>
</comment>
<comment type="catalytic activity">
    <reaction evidence="11">
        <text>a phosphate monoester + H2O = an alcohol + phosphate</text>
        <dbReference type="Rhea" id="RHEA:15017"/>
        <dbReference type="ChEBI" id="CHEBI:15377"/>
        <dbReference type="ChEBI" id="CHEBI:30879"/>
        <dbReference type="ChEBI" id="CHEBI:43474"/>
        <dbReference type="ChEBI" id="CHEBI:67140"/>
        <dbReference type="EC" id="3.1.3.1"/>
    </reaction>
</comment>
<evidence type="ECO:0000256" key="1">
    <source>
        <dbReference type="ARBA" id="ARBA00005984"/>
    </source>
</evidence>
<evidence type="ECO:0000256" key="9">
    <source>
        <dbReference type="PIRSR" id="PIRSR601952-2"/>
    </source>
</evidence>
<feature type="binding site" evidence="9">
    <location>
        <position position="350"/>
    </location>
    <ligand>
        <name>Mg(2+)</name>
        <dbReference type="ChEBI" id="CHEBI:18420"/>
    </ligand>
</feature>
<keyword evidence="3" id="KW-0597">Phosphoprotein</keyword>
<dbReference type="OrthoDB" id="7392499at2759"/>
<comment type="cofactor">
    <cofactor evidence="9">
        <name>Mg(2+)</name>
        <dbReference type="ChEBI" id="CHEBI:18420"/>
    </cofactor>
    <text evidence="9">Binds 1 Mg(2+) ion.</text>
</comment>
<reference evidence="14" key="1">
    <citation type="submission" date="2022-07" db="EMBL/GenBank/DDBJ databases">
        <title>Phylogenomic reconstructions and comparative analyses of Kickxellomycotina fungi.</title>
        <authorList>
            <person name="Reynolds N.K."/>
            <person name="Stajich J.E."/>
            <person name="Barry K."/>
            <person name="Grigoriev I.V."/>
            <person name="Crous P."/>
            <person name="Smith M.E."/>
        </authorList>
    </citation>
    <scope>NUCLEOTIDE SEQUENCE</scope>
    <source>
        <strain evidence="14">RSA 861</strain>
    </source>
</reference>
<feature type="region of interest" description="Disordered" evidence="12">
    <location>
        <begin position="1"/>
        <end position="26"/>
    </location>
</feature>
<organism evidence="14 15">
    <name type="scientific">Tieghemiomyces parasiticus</name>
    <dbReference type="NCBI Taxonomy" id="78921"/>
    <lineage>
        <taxon>Eukaryota</taxon>
        <taxon>Fungi</taxon>
        <taxon>Fungi incertae sedis</taxon>
        <taxon>Zoopagomycota</taxon>
        <taxon>Kickxellomycotina</taxon>
        <taxon>Dimargaritomycetes</taxon>
        <taxon>Dimargaritales</taxon>
        <taxon>Dimargaritaceae</taxon>
        <taxon>Tieghemiomyces</taxon>
    </lineage>
</organism>
<evidence type="ECO:0000256" key="7">
    <source>
        <dbReference type="ARBA" id="ARBA00022842"/>
    </source>
</evidence>
<evidence type="ECO:0000256" key="2">
    <source>
        <dbReference type="ARBA" id="ARBA00012647"/>
    </source>
</evidence>
<name>A0A9W8A129_9FUNG</name>
<proteinExistence type="inferred from homology"/>
<dbReference type="InterPro" id="IPR018299">
    <property type="entry name" value="Alkaline_phosphatase_AS"/>
</dbReference>
<evidence type="ECO:0000256" key="8">
    <source>
        <dbReference type="PIRSR" id="PIRSR601952-1"/>
    </source>
</evidence>
<dbReference type="PANTHER" id="PTHR11596:SF5">
    <property type="entry name" value="ALKALINE PHOSPHATASE"/>
    <property type="match status" value="1"/>
</dbReference>
<evidence type="ECO:0000256" key="12">
    <source>
        <dbReference type="SAM" id="MobiDB-lite"/>
    </source>
</evidence>
<dbReference type="Proteomes" id="UP001150569">
    <property type="component" value="Unassembled WGS sequence"/>
</dbReference>
<feature type="binding site" evidence="9">
    <location>
        <position position="359"/>
    </location>
    <ligand>
        <name>Zn(2+)</name>
        <dbReference type="ChEBI" id="CHEBI:29105"/>
        <label>2</label>
    </ligand>
</feature>
<feature type="binding site" evidence="9">
    <location>
        <position position="110"/>
    </location>
    <ligand>
        <name>Zn(2+)</name>
        <dbReference type="ChEBI" id="CHEBI:29105"/>
        <label>2</label>
    </ligand>
</feature>
<evidence type="ECO:0000256" key="4">
    <source>
        <dbReference type="ARBA" id="ARBA00022723"/>
    </source>
</evidence>
<comment type="cofactor">
    <cofactor evidence="9">
        <name>Zn(2+)</name>
        <dbReference type="ChEBI" id="CHEBI:29105"/>
    </cofactor>
    <text evidence="9">Binds 2 Zn(2+) ions.</text>
</comment>
<dbReference type="GO" id="GO:0046872">
    <property type="term" value="F:metal ion binding"/>
    <property type="evidence" value="ECO:0007669"/>
    <property type="project" value="UniProtKB-KW"/>
</dbReference>
<dbReference type="AlphaFoldDB" id="A0A9W8A129"/>
<feature type="binding site" evidence="9">
    <location>
        <position position="355"/>
    </location>
    <ligand>
        <name>Zn(2+)</name>
        <dbReference type="ChEBI" id="CHEBI:29105"/>
        <label>2</label>
    </ligand>
</feature>
<feature type="binding site" evidence="9">
    <location>
        <position position="398"/>
    </location>
    <ligand>
        <name>Zn(2+)</name>
        <dbReference type="ChEBI" id="CHEBI:29105"/>
        <label>2</label>
    </ligand>
</feature>
<dbReference type="Gene3D" id="3.40.720.10">
    <property type="entry name" value="Alkaline Phosphatase, subunit A"/>
    <property type="match status" value="1"/>
</dbReference>
<keyword evidence="15" id="KW-1185">Reference proteome</keyword>
<evidence type="ECO:0000256" key="6">
    <source>
        <dbReference type="ARBA" id="ARBA00022833"/>
    </source>
</evidence>
<dbReference type="InterPro" id="IPR001952">
    <property type="entry name" value="Alkaline_phosphatase"/>
</dbReference>
<evidence type="ECO:0000256" key="10">
    <source>
        <dbReference type="RuleBase" id="RU003946"/>
    </source>
</evidence>
<sequence length="577" mass="62759">MADHAVPVTSANGSAEEVGLINGQVPPKDRAPAPVVNVTGYHPPNWLLAEVPGSRSRKAVVLYSVGILSLLAVTAAAGYSLAKGGNFDASQPGNDASRPRARNVIMMISDGFGPASETFARSYHQTINEQDVSWKSPLDELLVGASRTRSSNSLITDSAAGATAFSCALKSYNGAIGVAPDETPCGTVLEAAKRKGLLTGLVATSRITHATPAAFSAHVVQRNMEDLIAQQQIGNYSMGRVVDLMLGGGACHFVPMSAERSCRTDNVDVLRAAREDYGFTHLSSAAELEALTPGNTRLPVLGLFADDHMEYEIDRSHSRQPALADMATKALDLLKHASAGQPEGFFLMIEGSRIDMAAHANDPATHVHEVEAYWEAVRVVKKFVDENPGTVLVSTSDHETGGLTIGRQLNTTYPEYVWHPEALTPVTRSMEKAALELLSFNAGDERRRFVRKVVLPQWLGVTDATDNEIKQLSTHTDYYELRETLTEMISRRALIGWSTHGHTGVDVNLYAYGAGADFLRGNHENTEVGEFIVKALDLDLQAVTDHIQNDSTHQPRPDAPERFLYRRSDCVHEMHYH</sequence>
<evidence type="ECO:0000256" key="3">
    <source>
        <dbReference type="ARBA" id="ARBA00022553"/>
    </source>
</evidence>
<protein>
    <recommendedName>
        <fullName evidence="2 11">Alkaline phosphatase</fullName>
        <ecNumber evidence="2 11">3.1.3.1</ecNumber>
    </recommendedName>
</protein>
<dbReference type="Pfam" id="PF00245">
    <property type="entry name" value="Alk_phosphatase"/>
    <property type="match status" value="1"/>
</dbReference>
<keyword evidence="5 11" id="KW-0378">Hydrolase</keyword>
<evidence type="ECO:0000256" key="13">
    <source>
        <dbReference type="SAM" id="Phobius"/>
    </source>
</evidence>
<dbReference type="PANTHER" id="PTHR11596">
    <property type="entry name" value="ALKALINE PHOSPHATASE"/>
    <property type="match status" value="1"/>
</dbReference>
<comment type="caution">
    <text evidence="14">The sequence shown here is derived from an EMBL/GenBank/DDBJ whole genome shotgun (WGS) entry which is preliminary data.</text>
</comment>
<keyword evidence="4 9" id="KW-0479">Metal-binding</keyword>
<evidence type="ECO:0000313" key="15">
    <source>
        <dbReference type="Proteomes" id="UP001150569"/>
    </source>
</evidence>
<dbReference type="PRINTS" id="PR00113">
    <property type="entry name" value="ALKPHPHTASE"/>
</dbReference>
<gene>
    <name evidence="14" type="primary">PHO8_2</name>
    <name evidence="14" type="ORF">IWQ60_008557</name>
</gene>